<proteinExistence type="predicted"/>
<protein>
    <submittedName>
        <fullName evidence="2">Uncharacterized protein</fullName>
    </submittedName>
</protein>
<organism evidence="2">
    <name type="scientific">Trichophyton rubrum CBS 288.86</name>
    <dbReference type="NCBI Taxonomy" id="1215330"/>
    <lineage>
        <taxon>Eukaryota</taxon>
        <taxon>Fungi</taxon>
        <taxon>Dikarya</taxon>
        <taxon>Ascomycota</taxon>
        <taxon>Pezizomycotina</taxon>
        <taxon>Eurotiomycetes</taxon>
        <taxon>Eurotiomycetidae</taxon>
        <taxon>Onygenales</taxon>
        <taxon>Arthrodermataceae</taxon>
        <taxon>Trichophyton</taxon>
    </lineage>
</organism>
<sequence length="104" mass="12038">MRCIKVEYLSHQRICQVHRSTNKTAMTKTRVPGPQASLRHGEREPLPWTMRGPGESRTPVWPFGFHGTRSPRDERPVLSMALLESLFFPCLWPLPLNNPFRLSD</sequence>
<reference evidence="2" key="1">
    <citation type="submission" date="2014-02" db="EMBL/GenBank/DDBJ databases">
        <title>The Genome Sequence of Trichophyton rubrum (morphotype fischeri) CBS 288.86.</title>
        <authorList>
            <consortium name="The Broad Institute Genomics Platform"/>
            <person name="Cuomo C.A."/>
            <person name="White T.C."/>
            <person name="Graser Y."/>
            <person name="Martinez-Rossi N."/>
            <person name="Heitman J."/>
            <person name="Young S.K."/>
            <person name="Zeng Q."/>
            <person name="Gargeya S."/>
            <person name="Abouelleil A."/>
            <person name="Alvarado L."/>
            <person name="Chapman S.B."/>
            <person name="Gainer-Dewar J."/>
            <person name="Goldberg J."/>
            <person name="Griggs A."/>
            <person name="Gujja S."/>
            <person name="Hansen M."/>
            <person name="Howarth C."/>
            <person name="Imamovic A."/>
            <person name="Larimer J."/>
            <person name="Martinez D."/>
            <person name="Murphy C."/>
            <person name="Pearson M.D."/>
            <person name="Persinoti G."/>
            <person name="Poon T."/>
            <person name="Priest M."/>
            <person name="Roberts A.D."/>
            <person name="Saif S."/>
            <person name="Shea T.D."/>
            <person name="Sykes S.N."/>
            <person name="Wortman J."/>
            <person name="Nusbaum C."/>
            <person name="Birren B."/>
        </authorList>
    </citation>
    <scope>NUCLEOTIDE SEQUENCE [LARGE SCALE GENOMIC DNA]</scope>
    <source>
        <strain evidence="2">CBS 288.86</strain>
    </source>
</reference>
<dbReference type="EMBL" id="KK207921">
    <property type="protein sequence ID" value="EZF48753.1"/>
    <property type="molecule type" value="Genomic_DNA"/>
</dbReference>
<accession>A0A022VSQ0</accession>
<dbReference type="AlphaFoldDB" id="A0A022VSQ0"/>
<evidence type="ECO:0000313" key="2">
    <source>
        <dbReference type="EMBL" id="EZF48753.1"/>
    </source>
</evidence>
<name>A0A022VSQ0_TRIRU</name>
<dbReference type="Proteomes" id="UP000023758">
    <property type="component" value="Unassembled WGS sequence"/>
</dbReference>
<gene>
    <name evidence="2" type="ORF">H103_07677</name>
</gene>
<feature type="region of interest" description="Disordered" evidence="1">
    <location>
        <begin position="23"/>
        <end position="55"/>
    </location>
</feature>
<evidence type="ECO:0000256" key="1">
    <source>
        <dbReference type="SAM" id="MobiDB-lite"/>
    </source>
</evidence>
<dbReference type="HOGENOM" id="CLU_2251989_0_0_1"/>